<protein>
    <submittedName>
        <fullName evidence="1">Os05g0181100 protein</fullName>
    </submittedName>
</protein>
<dbReference type="EMBL" id="AP014961">
    <property type="protein sequence ID" value="BAS92562.1"/>
    <property type="molecule type" value="Genomic_DNA"/>
</dbReference>
<organism evidence="1 2">
    <name type="scientific">Oryza sativa subsp. japonica</name>
    <name type="common">Rice</name>
    <dbReference type="NCBI Taxonomy" id="39947"/>
    <lineage>
        <taxon>Eukaryota</taxon>
        <taxon>Viridiplantae</taxon>
        <taxon>Streptophyta</taxon>
        <taxon>Embryophyta</taxon>
        <taxon>Tracheophyta</taxon>
        <taxon>Spermatophyta</taxon>
        <taxon>Magnoliopsida</taxon>
        <taxon>Liliopsida</taxon>
        <taxon>Poales</taxon>
        <taxon>Poaceae</taxon>
        <taxon>BOP clade</taxon>
        <taxon>Oryzoideae</taxon>
        <taxon>Oryzeae</taxon>
        <taxon>Oryzinae</taxon>
        <taxon>Oryza</taxon>
        <taxon>Oryza sativa</taxon>
    </lineage>
</organism>
<evidence type="ECO:0000313" key="1">
    <source>
        <dbReference type="EMBL" id="BAS92562.1"/>
    </source>
</evidence>
<accession>A0A0P0WIL6</accession>
<proteinExistence type="predicted"/>
<reference evidence="1 2" key="2">
    <citation type="journal article" date="2013" name="Plant Cell Physiol.">
        <title>Rice Annotation Project Database (RAP-DB): an integrative and interactive database for rice genomics.</title>
        <authorList>
            <person name="Sakai H."/>
            <person name="Lee S.S."/>
            <person name="Tanaka T."/>
            <person name="Numa H."/>
            <person name="Kim J."/>
            <person name="Kawahara Y."/>
            <person name="Wakimoto H."/>
            <person name="Yang C.C."/>
            <person name="Iwamoto M."/>
            <person name="Abe T."/>
            <person name="Yamada Y."/>
            <person name="Muto A."/>
            <person name="Inokuchi H."/>
            <person name="Ikemura T."/>
            <person name="Matsumoto T."/>
            <person name="Sasaki T."/>
            <person name="Itoh T."/>
        </authorList>
    </citation>
    <scope>NUCLEOTIDE SEQUENCE [LARGE SCALE GENOMIC DNA]</scope>
    <source>
        <strain evidence="2">cv. Nipponbare</strain>
    </source>
</reference>
<dbReference type="PaxDb" id="39947-A0A0P0WIL6"/>
<dbReference type="Pfam" id="PF10712">
    <property type="entry name" value="NAD-GH"/>
    <property type="match status" value="1"/>
</dbReference>
<dbReference type="Proteomes" id="UP000059680">
    <property type="component" value="Chromosome 5"/>
</dbReference>
<gene>
    <name evidence="1" type="ordered locus">Os05g0181100</name>
    <name evidence="1" type="ORF">OSNPB_050181100</name>
</gene>
<evidence type="ECO:0000313" key="2">
    <source>
        <dbReference type="Proteomes" id="UP000059680"/>
    </source>
</evidence>
<reference evidence="2" key="1">
    <citation type="journal article" date="2005" name="Nature">
        <title>The map-based sequence of the rice genome.</title>
        <authorList>
            <consortium name="International rice genome sequencing project (IRGSP)"/>
            <person name="Matsumoto T."/>
            <person name="Wu J."/>
            <person name="Kanamori H."/>
            <person name="Katayose Y."/>
            <person name="Fujisawa M."/>
            <person name="Namiki N."/>
            <person name="Mizuno H."/>
            <person name="Yamamoto K."/>
            <person name="Antonio B.A."/>
            <person name="Baba T."/>
            <person name="Sakata K."/>
            <person name="Nagamura Y."/>
            <person name="Aoki H."/>
            <person name="Arikawa K."/>
            <person name="Arita K."/>
            <person name="Bito T."/>
            <person name="Chiden Y."/>
            <person name="Fujitsuka N."/>
            <person name="Fukunaka R."/>
            <person name="Hamada M."/>
            <person name="Harada C."/>
            <person name="Hayashi A."/>
            <person name="Hijishita S."/>
            <person name="Honda M."/>
            <person name="Hosokawa S."/>
            <person name="Ichikawa Y."/>
            <person name="Idonuma A."/>
            <person name="Iijima M."/>
            <person name="Ikeda M."/>
            <person name="Ikeno M."/>
            <person name="Ito K."/>
            <person name="Ito S."/>
            <person name="Ito T."/>
            <person name="Ito Y."/>
            <person name="Ito Y."/>
            <person name="Iwabuchi A."/>
            <person name="Kamiya K."/>
            <person name="Karasawa W."/>
            <person name="Kurita K."/>
            <person name="Katagiri S."/>
            <person name="Kikuta A."/>
            <person name="Kobayashi H."/>
            <person name="Kobayashi N."/>
            <person name="Machita K."/>
            <person name="Maehara T."/>
            <person name="Masukawa M."/>
            <person name="Mizubayashi T."/>
            <person name="Mukai Y."/>
            <person name="Nagasaki H."/>
            <person name="Nagata Y."/>
            <person name="Naito S."/>
            <person name="Nakashima M."/>
            <person name="Nakama Y."/>
            <person name="Nakamichi Y."/>
            <person name="Nakamura M."/>
            <person name="Meguro A."/>
            <person name="Negishi M."/>
            <person name="Ohta I."/>
            <person name="Ohta T."/>
            <person name="Okamoto M."/>
            <person name="Ono N."/>
            <person name="Saji S."/>
            <person name="Sakaguchi M."/>
            <person name="Sakai K."/>
            <person name="Shibata M."/>
            <person name="Shimokawa T."/>
            <person name="Song J."/>
            <person name="Takazaki Y."/>
            <person name="Terasawa K."/>
            <person name="Tsugane M."/>
            <person name="Tsuji K."/>
            <person name="Ueda S."/>
            <person name="Waki K."/>
            <person name="Yamagata H."/>
            <person name="Yamamoto M."/>
            <person name="Yamamoto S."/>
            <person name="Yamane H."/>
            <person name="Yoshiki S."/>
            <person name="Yoshihara R."/>
            <person name="Yukawa K."/>
            <person name="Zhong H."/>
            <person name="Yano M."/>
            <person name="Yuan Q."/>
            <person name="Ouyang S."/>
            <person name="Liu J."/>
            <person name="Jones K.M."/>
            <person name="Gansberger K."/>
            <person name="Moffat K."/>
            <person name="Hill J."/>
            <person name="Bera J."/>
            <person name="Fadrosh D."/>
            <person name="Jin S."/>
            <person name="Johri S."/>
            <person name="Kim M."/>
            <person name="Overton L."/>
            <person name="Reardon M."/>
            <person name="Tsitrin T."/>
            <person name="Vuong H."/>
            <person name="Weaver B."/>
            <person name="Ciecko A."/>
            <person name="Tallon L."/>
            <person name="Jackson J."/>
            <person name="Pai G."/>
            <person name="Aken S.V."/>
            <person name="Utterback T."/>
            <person name="Reidmuller S."/>
            <person name="Feldblyum T."/>
            <person name="Hsiao J."/>
            <person name="Zismann V."/>
            <person name="Iobst S."/>
            <person name="de Vazeille A.R."/>
            <person name="Buell C.R."/>
            <person name="Ying K."/>
            <person name="Li Y."/>
            <person name="Lu T."/>
            <person name="Huang Y."/>
            <person name="Zhao Q."/>
            <person name="Feng Q."/>
            <person name="Zhang L."/>
            <person name="Zhu J."/>
            <person name="Weng Q."/>
            <person name="Mu J."/>
            <person name="Lu Y."/>
            <person name="Fan D."/>
            <person name="Liu Y."/>
            <person name="Guan J."/>
            <person name="Zhang Y."/>
            <person name="Yu S."/>
            <person name="Liu X."/>
            <person name="Zhang Y."/>
            <person name="Hong G."/>
            <person name="Han B."/>
            <person name="Choisne N."/>
            <person name="Demange N."/>
            <person name="Orjeda G."/>
            <person name="Samain S."/>
            <person name="Cattolico L."/>
            <person name="Pelletier E."/>
            <person name="Couloux A."/>
            <person name="Segurens B."/>
            <person name="Wincker P."/>
            <person name="D'Hont A."/>
            <person name="Scarpelli C."/>
            <person name="Weissenbach J."/>
            <person name="Salanoubat M."/>
            <person name="Quetier F."/>
            <person name="Yu Y."/>
            <person name="Kim H.R."/>
            <person name="Rambo T."/>
            <person name="Currie J."/>
            <person name="Collura K."/>
            <person name="Luo M."/>
            <person name="Yang T."/>
            <person name="Ammiraju J.S.S."/>
            <person name="Engler F."/>
            <person name="Soderlund C."/>
            <person name="Wing R.A."/>
            <person name="Palmer L.E."/>
            <person name="de la Bastide M."/>
            <person name="Spiegel L."/>
            <person name="Nascimento L."/>
            <person name="Zutavern T."/>
            <person name="O'Shaughnessy A."/>
            <person name="Dike S."/>
            <person name="Dedhia N."/>
            <person name="Preston R."/>
            <person name="Balija V."/>
            <person name="McCombie W.R."/>
            <person name="Chow T."/>
            <person name="Chen H."/>
            <person name="Chung M."/>
            <person name="Chen C."/>
            <person name="Shaw J."/>
            <person name="Wu H."/>
            <person name="Hsiao K."/>
            <person name="Chao Y."/>
            <person name="Chu M."/>
            <person name="Cheng C."/>
            <person name="Hour A."/>
            <person name="Lee P."/>
            <person name="Lin S."/>
            <person name="Lin Y."/>
            <person name="Liou J."/>
            <person name="Liu S."/>
            <person name="Hsing Y."/>
            <person name="Raghuvanshi S."/>
            <person name="Mohanty A."/>
            <person name="Bharti A.K."/>
            <person name="Gaur A."/>
            <person name="Gupta V."/>
            <person name="Kumar D."/>
            <person name="Ravi V."/>
            <person name="Vij S."/>
            <person name="Kapur A."/>
            <person name="Khurana P."/>
            <person name="Khurana P."/>
            <person name="Khurana J.P."/>
            <person name="Tyagi A.K."/>
            <person name="Gaikwad K."/>
            <person name="Singh A."/>
            <person name="Dalal V."/>
            <person name="Srivastava S."/>
            <person name="Dixit A."/>
            <person name="Pal A.K."/>
            <person name="Ghazi I.A."/>
            <person name="Yadav M."/>
            <person name="Pandit A."/>
            <person name="Bhargava A."/>
            <person name="Sureshbabu K."/>
            <person name="Batra K."/>
            <person name="Sharma T.R."/>
            <person name="Mohapatra T."/>
            <person name="Singh N.K."/>
            <person name="Messing J."/>
            <person name="Nelson A.B."/>
            <person name="Fuks G."/>
            <person name="Kavchok S."/>
            <person name="Keizer G."/>
            <person name="Linton E."/>
            <person name="Llaca V."/>
            <person name="Song R."/>
            <person name="Tanyolac B."/>
            <person name="Young S."/>
            <person name="Ho-Il K."/>
            <person name="Hahn J.H."/>
            <person name="Sangsakoo G."/>
            <person name="Vanavichit A."/>
            <person name="de Mattos Luiz.A.T."/>
            <person name="Zimmer P.D."/>
            <person name="Malone G."/>
            <person name="Dellagostin O."/>
            <person name="de Oliveira A.C."/>
            <person name="Bevan M."/>
            <person name="Bancroft I."/>
            <person name="Minx P."/>
            <person name="Cordum H."/>
            <person name="Wilson R."/>
            <person name="Cheng Z."/>
            <person name="Jin W."/>
            <person name="Jiang J."/>
            <person name="Leong S.A."/>
            <person name="Iwama H."/>
            <person name="Gojobori T."/>
            <person name="Itoh T."/>
            <person name="Niimura Y."/>
            <person name="Fujii Y."/>
            <person name="Habara T."/>
            <person name="Sakai H."/>
            <person name="Sato Y."/>
            <person name="Wilson G."/>
            <person name="Kumar K."/>
            <person name="McCouch S."/>
            <person name="Juretic N."/>
            <person name="Hoen D."/>
            <person name="Wright S."/>
            <person name="Bruskiewich R."/>
            <person name="Bureau T."/>
            <person name="Miyao A."/>
            <person name="Hirochika H."/>
            <person name="Nishikawa T."/>
            <person name="Kadowaki K."/>
            <person name="Sugiura M."/>
            <person name="Burr B."/>
            <person name="Sasaki T."/>
        </authorList>
    </citation>
    <scope>NUCLEOTIDE SEQUENCE [LARGE SCALE GENOMIC DNA]</scope>
    <source>
        <strain evidence="2">cv. Nipponbare</strain>
    </source>
</reference>
<keyword evidence="2" id="KW-1185">Reference proteome</keyword>
<dbReference type="AlphaFoldDB" id="A0A0P0WIL6"/>
<feature type="non-terminal residue" evidence="1">
    <location>
        <position position="225"/>
    </location>
</feature>
<dbReference type="InParanoid" id="A0A0P0WIL6"/>
<sequence length="225" mass="23965">MREHVELPFLVPDDANLHASMPDIDERHIQPLLLREIGLVNSISQRRGGRLMEQAQRAEARDGGGIGDSPSLQISEIRRDANAAIEDRGVEIALGDPLEVGEHHGEQLRGGERPVLPKVPCVDEREAVGALGDAEREGGEVALQLRVGEGAAEEALDLGDGVPRVHGGGRGPRGADEALLVAEADDGGGLPLRLLVEHHVDAPLPRHGDDAALIADVEPHHAHPR</sequence>
<name>A0A0P0WIL6_ORYSJ</name>
<reference evidence="1 2" key="3">
    <citation type="journal article" date="2013" name="Rice">
        <title>Improvement of the Oryza sativa Nipponbare reference genome using next generation sequence and optical map data.</title>
        <authorList>
            <person name="Kawahara Y."/>
            <person name="de la Bastide M."/>
            <person name="Hamilton J.P."/>
            <person name="Kanamori H."/>
            <person name="McCombie W.R."/>
            <person name="Ouyang S."/>
            <person name="Schwartz D.C."/>
            <person name="Tanaka T."/>
            <person name="Wu J."/>
            <person name="Zhou S."/>
            <person name="Childs K.L."/>
            <person name="Davidson R.M."/>
            <person name="Lin H."/>
            <person name="Quesada-Ocampo L."/>
            <person name="Vaillancourt B."/>
            <person name="Sakai H."/>
            <person name="Lee S.S."/>
            <person name="Kim J."/>
            <person name="Numa H."/>
            <person name="Itoh T."/>
            <person name="Buell C.R."/>
            <person name="Matsumoto T."/>
        </authorList>
    </citation>
    <scope>NUCLEOTIDE SEQUENCE [LARGE SCALE GENOMIC DNA]</scope>
    <source>
        <strain evidence="2">cv. Nipponbare</strain>
    </source>
</reference>
<dbReference type="FunCoup" id="A0A0P0WIL6">
    <property type="interactions" value="39"/>
</dbReference>
<dbReference type="InterPro" id="IPR019651">
    <property type="entry name" value="Glutamate_DH_NAD-spec"/>
</dbReference>